<dbReference type="eggNOG" id="ENOG5033AR0">
    <property type="taxonomic scope" value="Bacteria"/>
</dbReference>
<organism evidence="1 2">
    <name type="scientific">Paraburkholderia phytofirmans (strain DSM 17436 / LMG 22146 / PsJN)</name>
    <name type="common">Burkholderia phytofirmans</name>
    <dbReference type="NCBI Taxonomy" id="398527"/>
    <lineage>
        <taxon>Bacteria</taxon>
        <taxon>Pseudomonadati</taxon>
        <taxon>Pseudomonadota</taxon>
        <taxon>Betaproteobacteria</taxon>
        <taxon>Burkholderiales</taxon>
        <taxon>Burkholderiaceae</taxon>
        <taxon>Paraburkholderia</taxon>
    </lineage>
</organism>
<sequence length="121" mass="13918">MSLWHIQVIVMHARIAPSPDVEPSTDLLHWRVMEILPDGHVHFVGLNSSNYLGRISSETLVYDSATHRAESRSGRIYFLRGPAGLDGVSEYFWSFWCEHNHISDYADITDQYQESDRDHAC</sequence>
<evidence type="ECO:0000313" key="2">
    <source>
        <dbReference type="Proteomes" id="UP000001739"/>
    </source>
</evidence>
<dbReference type="AlphaFoldDB" id="B2T7H4"/>
<proteinExistence type="predicted"/>
<dbReference type="Proteomes" id="UP000001739">
    <property type="component" value="Chromosome 1"/>
</dbReference>
<protein>
    <submittedName>
        <fullName evidence="1">Uncharacterized protein</fullName>
    </submittedName>
</protein>
<dbReference type="HOGENOM" id="CLU_164076_0_0_4"/>
<accession>B2T7H4</accession>
<reference evidence="1 2" key="1">
    <citation type="journal article" date="2011" name="J. Bacteriol.">
        <title>Complete genome sequence of the plant growth-promoting endophyte Burkholderia phytofirmans strain PsJN.</title>
        <authorList>
            <person name="Weilharter A."/>
            <person name="Mitter B."/>
            <person name="Shin M.V."/>
            <person name="Chain P.S."/>
            <person name="Nowak J."/>
            <person name="Sessitsch A."/>
        </authorList>
    </citation>
    <scope>NUCLEOTIDE SEQUENCE [LARGE SCALE GENOMIC DNA]</scope>
    <source>
        <strain evidence="2">DSM 17436 / LMG 22146 / PsJN</strain>
    </source>
</reference>
<name>B2T7H4_PARPJ</name>
<dbReference type="KEGG" id="bpy:Bphyt_3868"/>
<gene>
    <name evidence="1" type="ordered locus">Bphyt_3868</name>
</gene>
<dbReference type="STRING" id="398527.Bphyt_3868"/>
<evidence type="ECO:0000313" key="1">
    <source>
        <dbReference type="EMBL" id="ACD18255.1"/>
    </source>
</evidence>
<dbReference type="EMBL" id="CP001052">
    <property type="protein sequence ID" value="ACD18255.1"/>
    <property type="molecule type" value="Genomic_DNA"/>
</dbReference>